<evidence type="ECO:0000313" key="5">
    <source>
        <dbReference type="Proteomes" id="UP001187471"/>
    </source>
</evidence>
<feature type="region of interest" description="Disordered" evidence="2">
    <location>
        <begin position="224"/>
        <end position="267"/>
    </location>
</feature>
<feature type="region of interest" description="Disordered" evidence="2">
    <location>
        <begin position="1"/>
        <end position="50"/>
    </location>
</feature>
<feature type="domain" description="Fungal lipase-type" evidence="3">
    <location>
        <begin position="91"/>
        <end position="172"/>
    </location>
</feature>
<evidence type="ECO:0000256" key="1">
    <source>
        <dbReference type="ARBA" id="ARBA00022801"/>
    </source>
</evidence>
<evidence type="ECO:0000313" key="4">
    <source>
        <dbReference type="EMBL" id="KAK2966233.1"/>
    </source>
</evidence>
<proteinExistence type="predicted"/>
<organism evidence="4 5">
    <name type="scientific">Escallonia rubra</name>
    <dbReference type="NCBI Taxonomy" id="112253"/>
    <lineage>
        <taxon>Eukaryota</taxon>
        <taxon>Viridiplantae</taxon>
        <taxon>Streptophyta</taxon>
        <taxon>Embryophyta</taxon>
        <taxon>Tracheophyta</taxon>
        <taxon>Spermatophyta</taxon>
        <taxon>Magnoliopsida</taxon>
        <taxon>eudicotyledons</taxon>
        <taxon>Gunneridae</taxon>
        <taxon>Pentapetalae</taxon>
        <taxon>asterids</taxon>
        <taxon>campanulids</taxon>
        <taxon>Escalloniales</taxon>
        <taxon>Escalloniaceae</taxon>
        <taxon>Escallonia</taxon>
    </lineage>
</organism>
<dbReference type="AlphaFoldDB" id="A0AA88QGW3"/>
<sequence>MDASSPQGLPHHGLRRQRHLGLRHGRRVCPCPPRLPPHPRRLRGRPLQPTVPHGGYRLNPNWVVKRVTYEQTSGHAPRYLIDVDHEHREIVLAIRGLNLVKESDYKLLLDNALGMQMFDGGYVHHGLLKSAIWLLNQESNTLKRLWVENGSDYKMVFAGHSLGSGVAALLTASSGNAVSGSIAGPHVVPTRSVPRPMHMGGMQRMQPQGMTAYNLASQAGMGAGMNPASVPMQRGVTPQAHQQQQLRRKDPGMGMTGYPPQQRSRRF</sequence>
<keyword evidence="1" id="KW-0378">Hydrolase</keyword>
<dbReference type="InterPro" id="IPR029058">
    <property type="entry name" value="AB_hydrolase_fold"/>
</dbReference>
<evidence type="ECO:0000259" key="3">
    <source>
        <dbReference type="Pfam" id="PF01764"/>
    </source>
</evidence>
<dbReference type="PANTHER" id="PTHR46398:SF7">
    <property type="entry name" value="ALPHA_BETA-HYDROLASES SUPERFAMILY PROTEIN"/>
    <property type="match status" value="1"/>
</dbReference>
<dbReference type="Gene3D" id="3.40.50.1820">
    <property type="entry name" value="alpha/beta hydrolase"/>
    <property type="match status" value="1"/>
</dbReference>
<gene>
    <name evidence="4" type="ORF">RJ640_008216</name>
</gene>
<reference evidence="4" key="1">
    <citation type="submission" date="2022-12" db="EMBL/GenBank/DDBJ databases">
        <title>Draft genome assemblies for two species of Escallonia (Escalloniales).</title>
        <authorList>
            <person name="Chanderbali A."/>
            <person name="Dervinis C."/>
            <person name="Anghel I."/>
            <person name="Soltis D."/>
            <person name="Soltis P."/>
            <person name="Zapata F."/>
        </authorList>
    </citation>
    <scope>NUCLEOTIDE SEQUENCE</scope>
    <source>
        <strain evidence="4">UCBG92.1500</strain>
        <tissue evidence="4">Leaf</tissue>
    </source>
</reference>
<dbReference type="SUPFAM" id="SSF53474">
    <property type="entry name" value="alpha/beta-Hydrolases"/>
    <property type="match status" value="1"/>
</dbReference>
<dbReference type="GO" id="GO:0016787">
    <property type="term" value="F:hydrolase activity"/>
    <property type="evidence" value="ECO:0007669"/>
    <property type="project" value="UniProtKB-KW"/>
</dbReference>
<evidence type="ECO:0000256" key="2">
    <source>
        <dbReference type="SAM" id="MobiDB-lite"/>
    </source>
</evidence>
<accession>A0AA88QGW3</accession>
<comment type="caution">
    <text evidence="4">The sequence shown here is derived from an EMBL/GenBank/DDBJ whole genome shotgun (WGS) entry which is preliminary data.</text>
</comment>
<dbReference type="Proteomes" id="UP001187471">
    <property type="component" value="Unassembled WGS sequence"/>
</dbReference>
<keyword evidence="5" id="KW-1185">Reference proteome</keyword>
<dbReference type="PANTHER" id="PTHR46398">
    <property type="entry name" value="ALPHA/BETA-HYDROLASES SUPERFAMILY PROTEIN"/>
    <property type="match status" value="1"/>
</dbReference>
<dbReference type="Pfam" id="PF01764">
    <property type="entry name" value="Lipase_3"/>
    <property type="match status" value="1"/>
</dbReference>
<dbReference type="InterPro" id="IPR002921">
    <property type="entry name" value="Fungal_lipase-type"/>
</dbReference>
<dbReference type="EMBL" id="JAVXUO010003142">
    <property type="protein sequence ID" value="KAK2966233.1"/>
    <property type="molecule type" value="Genomic_DNA"/>
</dbReference>
<protein>
    <recommendedName>
        <fullName evidence="3">Fungal lipase-type domain-containing protein</fullName>
    </recommendedName>
</protein>
<dbReference type="GO" id="GO:0006629">
    <property type="term" value="P:lipid metabolic process"/>
    <property type="evidence" value="ECO:0007669"/>
    <property type="project" value="InterPro"/>
</dbReference>
<name>A0AA88QGW3_9ASTE</name>
<feature type="compositionally biased region" description="Basic residues" evidence="2">
    <location>
        <begin position="12"/>
        <end position="27"/>
    </location>
</feature>